<keyword evidence="2" id="KW-0808">Transferase</keyword>
<keyword evidence="3" id="KW-1185">Reference proteome</keyword>
<accession>A0A953LBC8</accession>
<dbReference type="InterPro" id="IPR029057">
    <property type="entry name" value="PRTase-like"/>
</dbReference>
<dbReference type="InterPro" id="IPR000836">
    <property type="entry name" value="PRTase_dom"/>
</dbReference>
<dbReference type="CDD" id="cd06223">
    <property type="entry name" value="PRTases_typeI"/>
    <property type="match status" value="1"/>
</dbReference>
<dbReference type="Gene3D" id="3.40.50.2020">
    <property type="match status" value="1"/>
</dbReference>
<comment type="caution">
    <text evidence="2">The sequence shown here is derived from an EMBL/GenBank/DDBJ whole genome shotgun (WGS) entry which is preliminary data.</text>
</comment>
<reference evidence="2" key="1">
    <citation type="submission" date="2021-06" db="EMBL/GenBank/DDBJ databases">
        <title>44 bacteria genomes isolated from Dapeng, Shenzhen.</title>
        <authorList>
            <person name="Zheng W."/>
            <person name="Yu S."/>
            <person name="Huang Y."/>
        </authorList>
    </citation>
    <scope>NUCLEOTIDE SEQUENCE</scope>
    <source>
        <strain evidence="2">DP5N28-2</strain>
    </source>
</reference>
<sequence length="164" mass="18460">MEIIPHKQVKQKIKRLAIEILEHNYDQEVIYLIGINNNGFRFAKLIQKEMQSMGSAEVRLINVRLNTARPLEEDITLSVDVDTLAGKTLILVDDVANSGRTLFYATKPLMEIVPGRLEAAVLVDRTHKMFPVNVDYVGISLATTLKQDIQVDLDDGRAFAVELN</sequence>
<dbReference type="PANTHER" id="PTHR11608">
    <property type="entry name" value="BIFUNCTIONAL PROTEIN PYRR"/>
    <property type="match status" value="1"/>
</dbReference>
<dbReference type="InterPro" id="IPR050137">
    <property type="entry name" value="PyrR_bifunctional"/>
</dbReference>
<evidence type="ECO:0000313" key="2">
    <source>
        <dbReference type="EMBL" id="MBY5958436.1"/>
    </source>
</evidence>
<proteinExistence type="predicted"/>
<gene>
    <name evidence="2" type="ORF">KUV50_09855</name>
</gene>
<dbReference type="RefSeq" id="WP_222579971.1">
    <property type="nucleotide sequence ID" value="NZ_JAHVHU010000008.1"/>
</dbReference>
<dbReference type="Pfam" id="PF00156">
    <property type="entry name" value="Pribosyltran"/>
    <property type="match status" value="1"/>
</dbReference>
<dbReference type="GO" id="GO:0016757">
    <property type="term" value="F:glycosyltransferase activity"/>
    <property type="evidence" value="ECO:0007669"/>
    <property type="project" value="UniProtKB-KW"/>
</dbReference>
<dbReference type="PANTHER" id="PTHR11608:SF0">
    <property type="entry name" value="BIFUNCTIONAL PROTEIN PYRR"/>
    <property type="match status" value="1"/>
</dbReference>
<feature type="domain" description="Phosphoribosyltransferase" evidence="1">
    <location>
        <begin position="5"/>
        <end position="140"/>
    </location>
</feature>
<protein>
    <submittedName>
        <fullName evidence="2">Phosphoribosyltransferase</fullName>
    </submittedName>
</protein>
<dbReference type="EMBL" id="JAHVHU010000008">
    <property type="protein sequence ID" value="MBY5958436.1"/>
    <property type="molecule type" value="Genomic_DNA"/>
</dbReference>
<evidence type="ECO:0000259" key="1">
    <source>
        <dbReference type="Pfam" id="PF00156"/>
    </source>
</evidence>
<keyword evidence="2" id="KW-0328">Glycosyltransferase</keyword>
<dbReference type="SUPFAM" id="SSF53271">
    <property type="entry name" value="PRTase-like"/>
    <property type="match status" value="1"/>
</dbReference>
<dbReference type="AlphaFoldDB" id="A0A953LBC8"/>
<name>A0A953LBC8_9BACT</name>
<organism evidence="2 3">
    <name type="scientific">Membranihabitans marinus</name>
    <dbReference type="NCBI Taxonomy" id="1227546"/>
    <lineage>
        <taxon>Bacteria</taxon>
        <taxon>Pseudomonadati</taxon>
        <taxon>Bacteroidota</taxon>
        <taxon>Saprospiria</taxon>
        <taxon>Saprospirales</taxon>
        <taxon>Saprospiraceae</taxon>
        <taxon>Membranihabitans</taxon>
    </lineage>
</organism>
<dbReference type="Proteomes" id="UP000753961">
    <property type="component" value="Unassembled WGS sequence"/>
</dbReference>
<evidence type="ECO:0000313" key="3">
    <source>
        <dbReference type="Proteomes" id="UP000753961"/>
    </source>
</evidence>